<evidence type="ECO:0000256" key="2">
    <source>
        <dbReference type="ARBA" id="ARBA00022694"/>
    </source>
</evidence>
<dbReference type="PANTHER" id="PTHR12682">
    <property type="entry name" value="ARCHEASE"/>
    <property type="match status" value="1"/>
</dbReference>
<reference evidence="7 8" key="1">
    <citation type="submission" date="2014-07" db="EMBL/GenBank/DDBJ databases">
        <title>Methanogenic archaea and the global carbon cycle.</title>
        <authorList>
            <person name="Henriksen J.R."/>
            <person name="Luke J."/>
            <person name="Reinhart S."/>
            <person name="Benedict M.N."/>
            <person name="Youngblut N.D."/>
            <person name="Metcalf M.E."/>
            <person name="Whitaker R.J."/>
            <person name="Metcalf W.W."/>
        </authorList>
    </citation>
    <scope>NUCLEOTIDE SEQUENCE [LARGE SCALE GENOMIC DNA]</scope>
    <source>
        <strain evidence="7 8">MM1</strain>
    </source>
</reference>
<dbReference type="HOGENOM" id="CLU_111362_3_0_2"/>
<keyword evidence="4 5" id="KW-0106">Calcium</keyword>
<accession>A0A0E3SQV4</accession>
<dbReference type="EMBL" id="CP009518">
    <property type="protein sequence ID" value="AKB84437.1"/>
    <property type="molecule type" value="Genomic_DNA"/>
</dbReference>
<gene>
    <name evidence="7" type="ORF">MCMEM_0384</name>
</gene>
<evidence type="ECO:0000256" key="3">
    <source>
        <dbReference type="ARBA" id="ARBA00022723"/>
    </source>
</evidence>
<dbReference type="InterPro" id="IPR036820">
    <property type="entry name" value="Archease_dom_sf"/>
</dbReference>
<keyword evidence="8" id="KW-1185">Reference proteome</keyword>
<feature type="binding site" evidence="5">
    <location>
        <position position="16"/>
    </location>
    <ligand>
        <name>Ca(2+)</name>
        <dbReference type="ChEBI" id="CHEBI:29108"/>
    </ligand>
</feature>
<dbReference type="Pfam" id="PF01951">
    <property type="entry name" value="Archease"/>
    <property type="match status" value="1"/>
</dbReference>
<dbReference type="Proteomes" id="UP000033048">
    <property type="component" value="Chromosome"/>
</dbReference>
<dbReference type="InterPro" id="IPR022952">
    <property type="entry name" value="Archease_arc"/>
</dbReference>
<dbReference type="AlphaFoldDB" id="A0A0E3SQV4"/>
<evidence type="ECO:0000259" key="6">
    <source>
        <dbReference type="Pfam" id="PF01951"/>
    </source>
</evidence>
<dbReference type="Gene3D" id="3.55.10.10">
    <property type="entry name" value="Archease domain"/>
    <property type="match status" value="1"/>
</dbReference>
<dbReference type="NCBIfam" id="NF001617">
    <property type="entry name" value="PRK00407.1"/>
    <property type="match status" value="1"/>
</dbReference>
<feature type="binding site" evidence="5">
    <location>
        <position position="146"/>
    </location>
    <ligand>
        <name>Ca(2+)</name>
        <dbReference type="ChEBI" id="CHEBI:29108"/>
    </ligand>
</feature>
<dbReference type="RefSeq" id="WP_048204640.1">
    <property type="nucleotide sequence ID" value="NZ_CP009518.1"/>
</dbReference>
<dbReference type="InterPro" id="IPR002804">
    <property type="entry name" value="Archease"/>
</dbReference>
<dbReference type="OrthoDB" id="8831at2157"/>
<evidence type="ECO:0000313" key="7">
    <source>
        <dbReference type="EMBL" id="AKB84437.1"/>
    </source>
</evidence>
<evidence type="ECO:0000256" key="5">
    <source>
        <dbReference type="HAMAP-Rule" id="MF_01222"/>
    </source>
</evidence>
<evidence type="ECO:0000313" key="8">
    <source>
        <dbReference type="Proteomes" id="UP000033048"/>
    </source>
</evidence>
<organism evidence="7 8">
    <name type="scientific">Methanococcoides methylutens MM1</name>
    <dbReference type="NCBI Taxonomy" id="1434104"/>
    <lineage>
        <taxon>Archaea</taxon>
        <taxon>Methanobacteriati</taxon>
        <taxon>Methanobacteriota</taxon>
        <taxon>Stenosarchaea group</taxon>
        <taxon>Methanomicrobia</taxon>
        <taxon>Methanosarcinales</taxon>
        <taxon>Methanosarcinaceae</taxon>
        <taxon>Methanococcoides</taxon>
    </lineage>
</organism>
<sequence>MQNSDLEYEYLEHTADAKFRAYGKTMEEAFENAAVAMFNVMINTSKVDCIHTEDIELAAPDIDDLLVDWLSELLFIFEVDFISFGKFEVKSITQEDGECKLSARASGEEIDLEKHEIDTEVKAVTYNDLKAEETPEGFMVQVTVDT</sequence>
<dbReference type="InterPro" id="IPR023572">
    <property type="entry name" value="Archease_dom"/>
</dbReference>
<feature type="binding site" evidence="5">
    <location>
        <position position="145"/>
    </location>
    <ligand>
        <name>Ca(2+)</name>
        <dbReference type="ChEBI" id="CHEBI:29108"/>
    </ligand>
</feature>
<proteinExistence type="inferred from homology"/>
<dbReference type="GeneID" id="24892864"/>
<dbReference type="GO" id="GO:0005509">
    <property type="term" value="F:calcium ion binding"/>
    <property type="evidence" value="ECO:0007669"/>
    <property type="project" value="UniProtKB-UniRule"/>
</dbReference>
<dbReference type="PATRIC" id="fig|1434104.5.peg.407"/>
<dbReference type="HAMAP" id="MF_01222">
    <property type="entry name" value="Archease_arch"/>
    <property type="match status" value="1"/>
</dbReference>
<comment type="function">
    <text evidence="5">Activates the tRNA-splicing ligase complex by facilitating the enzymatic turnover of catalytic subunit RtcB. Acts by promoting the guanylylation of RtcB, a key intermediate step in tRNA ligation. Can also alter the NTP specificity of RtcB such that ATP, dGTP or ITP is used efficiently.</text>
</comment>
<keyword evidence="2 5" id="KW-0819">tRNA processing</keyword>
<dbReference type="KEGG" id="mmet:MCMEM_0384"/>
<dbReference type="PANTHER" id="PTHR12682:SF11">
    <property type="entry name" value="PROTEIN ARCHEASE"/>
    <property type="match status" value="1"/>
</dbReference>
<dbReference type="SUPFAM" id="SSF69819">
    <property type="entry name" value="MTH1598-like"/>
    <property type="match status" value="1"/>
</dbReference>
<dbReference type="STRING" id="1434104.MCMEM_0384"/>
<keyword evidence="3 5" id="KW-0479">Metal-binding</keyword>
<evidence type="ECO:0000256" key="4">
    <source>
        <dbReference type="ARBA" id="ARBA00022837"/>
    </source>
</evidence>
<feature type="domain" description="Archease" evidence="6">
    <location>
        <begin position="8"/>
        <end position="145"/>
    </location>
</feature>
<comment type="similarity">
    <text evidence="1 5">Belongs to the archease family.</text>
</comment>
<dbReference type="GO" id="GO:0006388">
    <property type="term" value="P:tRNA splicing, via endonucleolytic cleavage and ligation"/>
    <property type="evidence" value="ECO:0007669"/>
    <property type="project" value="UniProtKB-UniRule"/>
</dbReference>
<protein>
    <recommendedName>
        <fullName evidence="5">Protein archease</fullName>
    </recommendedName>
</protein>
<evidence type="ECO:0000256" key="1">
    <source>
        <dbReference type="ARBA" id="ARBA00007963"/>
    </source>
</evidence>
<name>A0A0E3SQV4_METMT</name>